<comment type="caution">
    <text evidence="3">The sequence shown here is derived from an EMBL/GenBank/DDBJ whole genome shotgun (WGS) entry which is preliminary data.</text>
</comment>
<feature type="transmembrane region" description="Helical" evidence="1">
    <location>
        <begin position="28"/>
        <end position="50"/>
    </location>
</feature>
<keyword evidence="1" id="KW-0472">Membrane</keyword>
<accession>A0A9Q4B496</accession>
<dbReference type="AlphaFoldDB" id="A0A9Q4B496"/>
<sequence>MPDIFDEKNYLGIKMGKFKLYFRKRYRLITTVNDLLIGILFVAGSCFNFFSSTEIVGMVCYLGGSLFLASRPILRIMHNTALRNEMKESENYNPNKAERQ</sequence>
<feature type="transmembrane region" description="Helical" evidence="1">
    <location>
        <begin position="56"/>
        <end position="74"/>
    </location>
</feature>
<keyword evidence="1" id="KW-1133">Transmembrane helix</keyword>
<reference evidence="3" key="1">
    <citation type="submission" date="2020-06" db="EMBL/GenBank/DDBJ databases">
        <title>Insight into the genomes of haloalkaliphilic bacilli from Kenyan soda lakes.</title>
        <authorList>
            <person name="Mwirichia R."/>
            <person name="Villamizar G.C."/>
            <person name="Poehlein A."/>
            <person name="Mugweru J."/>
            <person name="Kipnyargis A."/>
            <person name="Kiplimo D."/>
            <person name="Orwa P."/>
            <person name="Daniel R."/>
        </authorList>
    </citation>
    <scope>NUCLEOTIDE SEQUENCE</scope>
    <source>
        <strain evidence="3">B1096_S55</strain>
    </source>
</reference>
<gene>
    <name evidence="3" type="ORF">HXA33_14225</name>
</gene>
<dbReference type="RefSeq" id="WP_257822096.1">
    <property type="nucleotide sequence ID" value="NZ_JABXYM010000001.1"/>
</dbReference>
<evidence type="ECO:0000256" key="1">
    <source>
        <dbReference type="SAM" id="Phobius"/>
    </source>
</evidence>
<evidence type="ECO:0000313" key="3">
    <source>
        <dbReference type="EMBL" id="MCR6097705.1"/>
    </source>
</evidence>
<proteinExistence type="predicted"/>
<evidence type="ECO:0000259" key="2">
    <source>
        <dbReference type="Pfam" id="PF14145"/>
    </source>
</evidence>
<protein>
    <submittedName>
        <fullName evidence="3">YrhK family protein</fullName>
    </submittedName>
</protein>
<organism evidence="3 4">
    <name type="scientific">Salipaludibacillus agaradhaerens</name>
    <name type="common">Bacillus agaradhaerens</name>
    <dbReference type="NCBI Taxonomy" id="76935"/>
    <lineage>
        <taxon>Bacteria</taxon>
        <taxon>Bacillati</taxon>
        <taxon>Bacillota</taxon>
        <taxon>Bacilli</taxon>
        <taxon>Bacillales</taxon>
        <taxon>Bacillaceae</taxon>
    </lineage>
</organism>
<name>A0A9Q4B496_SALAG</name>
<dbReference type="InterPro" id="IPR025424">
    <property type="entry name" value="YrhK_domain"/>
</dbReference>
<evidence type="ECO:0000313" key="4">
    <source>
        <dbReference type="Proteomes" id="UP001057753"/>
    </source>
</evidence>
<feature type="domain" description="YrhK" evidence="2">
    <location>
        <begin position="24"/>
        <end position="79"/>
    </location>
</feature>
<dbReference type="EMBL" id="JABXYM010000001">
    <property type="protein sequence ID" value="MCR6097705.1"/>
    <property type="molecule type" value="Genomic_DNA"/>
</dbReference>
<keyword evidence="4" id="KW-1185">Reference proteome</keyword>
<dbReference type="Pfam" id="PF14145">
    <property type="entry name" value="YrhK"/>
    <property type="match status" value="1"/>
</dbReference>
<dbReference type="Proteomes" id="UP001057753">
    <property type="component" value="Unassembled WGS sequence"/>
</dbReference>
<keyword evidence="1" id="KW-0812">Transmembrane</keyword>